<dbReference type="CDD" id="cd03747">
    <property type="entry name" value="Ntn_PGA_like"/>
    <property type="match status" value="1"/>
</dbReference>
<dbReference type="SUPFAM" id="SSF56235">
    <property type="entry name" value="N-terminal nucleophile aminohydrolases (Ntn hydrolases)"/>
    <property type="match status" value="1"/>
</dbReference>
<dbReference type="InterPro" id="IPR029055">
    <property type="entry name" value="Ntn_hydrolases_N"/>
</dbReference>
<evidence type="ECO:0000256" key="1">
    <source>
        <dbReference type="ARBA" id="ARBA00006586"/>
    </source>
</evidence>
<dbReference type="RefSeq" id="WP_170095097.1">
    <property type="nucleotide sequence ID" value="NZ_WOYG01000001.1"/>
</dbReference>
<dbReference type="InterPro" id="IPR014395">
    <property type="entry name" value="Pen/GL7ACA/AHL_acylase"/>
</dbReference>
<dbReference type="Proteomes" id="UP000608662">
    <property type="component" value="Unassembled WGS sequence"/>
</dbReference>
<name>A0A847UGN9_9EURY</name>
<dbReference type="PIRSF" id="PIRSF001227">
    <property type="entry name" value="Pen_acylase"/>
    <property type="match status" value="1"/>
</dbReference>
<dbReference type="Pfam" id="PF01804">
    <property type="entry name" value="Penicil_amidase"/>
    <property type="match status" value="1"/>
</dbReference>
<keyword evidence="2" id="KW-0378">Hydrolase</keyword>
<proteinExistence type="inferred from homology"/>
<dbReference type="Gene3D" id="1.10.439.10">
    <property type="entry name" value="Penicillin Amidohydrolase, domain 1"/>
    <property type="match status" value="1"/>
</dbReference>
<evidence type="ECO:0000256" key="3">
    <source>
        <dbReference type="ARBA" id="ARBA00023145"/>
    </source>
</evidence>
<dbReference type="Gene3D" id="1.10.1400.10">
    <property type="match status" value="1"/>
</dbReference>
<evidence type="ECO:0000313" key="5">
    <source>
        <dbReference type="Proteomes" id="UP000608662"/>
    </source>
</evidence>
<dbReference type="InterPro" id="IPR002692">
    <property type="entry name" value="S45"/>
</dbReference>
<comment type="similarity">
    <text evidence="1">Belongs to the peptidase S45 family.</text>
</comment>
<dbReference type="AlphaFoldDB" id="A0A847UGN9"/>
<accession>A0A847UGN9</accession>
<dbReference type="PANTHER" id="PTHR34218:SF4">
    <property type="entry name" value="ACYL-HOMOSERINE LACTONE ACYLASE QUIP"/>
    <property type="match status" value="1"/>
</dbReference>
<comment type="caution">
    <text evidence="4">The sequence shown here is derived from an EMBL/GenBank/DDBJ whole genome shotgun (WGS) entry which is preliminary data.</text>
</comment>
<sequence length="797" mass="87260">MPTRRTLVAALLAGGVGASVVEPLRSGLDRFAPLSGDVWDAATDSVPETVATPYGEATVRYDDQGVPTIAADDEDSLYFAVGYVHAADRLFQMDLIRRRMRGELSAAVGEQTVESDLFHRQMDFAAAAEANWELLSGTPAGEAVAAHAAGVNAFRRRRSDPLEFRLLDYEPEPWTPVDSMLIQKQISWGLTGDFTSLRRATIADAFGAETADRIAPRRYDHDAAILRSRRPDVSFADGTAGSAGGSGAGDLAGWLAGFEWPDGVGSNSWVVGGEHTESGLPLLANDPHLTLLAPPVWYEMHHELPDHSVSGVTFPGQPFVVIGENDAGAWGFTNAGLDVLDVYDYEIDGEQYRYGDEWRSFDTRTETVAVSGGRDREVTVRKTVHGPLLERRGQRVGVAWTGLTAGRTARAVRGLNRSDGRDEAVAALSMFDQPTQNAVYADRDGNTHYHVTGLVPIRRTDGEAVAGDRIFDGSAQEGEWAGYEPYGQPDFESDGWIPFEDKPHADDPALLATANQRVVADAASEYYLSDGYSAPWRGQRLYDRLDELVAADTPLTPADSRALQLDSYDRRAALFVPEILAARPAMSDRARSLADELVDWDFRMVRDSRAALVFALFLDHYRQRVFGPLFDAAGLDRELVPNDWVLLHLDADDPWFRDPPIGEPRERESLLAAAVADTAAEIDAEGYERYGDYNRTAIDHPFDLGFLNYPEYPTDGSPATLRNVRVESGIGSSYRLLARFDGERSLSVLPGGNDGDYFSDHYADQLRAWADGEYSPLTPSLTGSPSIRFRPGGGDSA</sequence>
<organism evidence="4 5">
    <name type="scientific">Halomicrobium mukohataei</name>
    <dbReference type="NCBI Taxonomy" id="57705"/>
    <lineage>
        <taxon>Archaea</taxon>
        <taxon>Methanobacteriati</taxon>
        <taxon>Methanobacteriota</taxon>
        <taxon>Stenosarchaea group</taxon>
        <taxon>Halobacteria</taxon>
        <taxon>Halobacteriales</taxon>
        <taxon>Haloarculaceae</taxon>
        <taxon>Halomicrobium</taxon>
    </lineage>
</organism>
<dbReference type="InterPro" id="IPR023343">
    <property type="entry name" value="Penicillin_amidase_dom1"/>
</dbReference>
<dbReference type="GO" id="GO:0017000">
    <property type="term" value="P:antibiotic biosynthetic process"/>
    <property type="evidence" value="ECO:0007669"/>
    <property type="project" value="InterPro"/>
</dbReference>
<dbReference type="InterPro" id="IPR043147">
    <property type="entry name" value="Penicillin_amidase_A-knob"/>
</dbReference>
<dbReference type="GO" id="GO:0016811">
    <property type="term" value="F:hydrolase activity, acting on carbon-nitrogen (but not peptide) bonds, in linear amides"/>
    <property type="evidence" value="ECO:0007669"/>
    <property type="project" value="InterPro"/>
</dbReference>
<dbReference type="Gene3D" id="2.30.120.10">
    <property type="match status" value="1"/>
</dbReference>
<protein>
    <submittedName>
        <fullName evidence="4">Penicillin acylase family protein</fullName>
    </submittedName>
</protein>
<dbReference type="Gene3D" id="3.60.20.10">
    <property type="entry name" value="Glutamine Phosphoribosylpyrophosphate, subunit 1, domain 1"/>
    <property type="match status" value="1"/>
</dbReference>
<dbReference type="PANTHER" id="PTHR34218">
    <property type="entry name" value="PEPTIDASE S45 PENICILLIN AMIDASE"/>
    <property type="match status" value="1"/>
</dbReference>
<gene>
    <name evidence="4" type="ORF">GOC74_15930</name>
</gene>
<dbReference type="EMBL" id="WOYG01000001">
    <property type="protein sequence ID" value="NLV11417.1"/>
    <property type="molecule type" value="Genomic_DNA"/>
</dbReference>
<dbReference type="InterPro" id="IPR043146">
    <property type="entry name" value="Penicillin_amidase_N_B-knob"/>
</dbReference>
<reference evidence="4" key="1">
    <citation type="submission" date="2019-12" db="EMBL/GenBank/DDBJ databases">
        <title>Whole-genome sequence of Halomicrobium mukohataei pws1.</title>
        <authorList>
            <person name="Verma D.K."/>
            <person name="Gopal K."/>
            <person name="Prasad E.S."/>
        </authorList>
    </citation>
    <scope>NUCLEOTIDE SEQUENCE</scope>
    <source>
        <strain evidence="4">Pws1</strain>
    </source>
</reference>
<keyword evidence="3" id="KW-0865">Zymogen</keyword>
<evidence type="ECO:0000256" key="2">
    <source>
        <dbReference type="ARBA" id="ARBA00022801"/>
    </source>
</evidence>
<evidence type="ECO:0000313" key="4">
    <source>
        <dbReference type="EMBL" id="NLV11417.1"/>
    </source>
</evidence>